<accession>A0AAF0RCV1</accession>
<dbReference type="Proteomes" id="UP001234989">
    <property type="component" value="Chromosome 7"/>
</dbReference>
<dbReference type="EMBL" id="CP133618">
    <property type="protein sequence ID" value="WMV37185.1"/>
    <property type="molecule type" value="Genomic_DNA"/>
</dbReference>
<name>A0AAF0RCV1_SOLVR</name>
<evidence type="ECO:0000313" key="2">
    <source>
        <dbReference type="EMBL" id="WMV37185.1"/>
    </source>
</evidence>
<gene>
    <name evidence="2" type="ORF">MTR67_030570</name>
</gene>
<reference evidence="2" key="1">
    <citation type="submission" date="2023-08" db="EMBL/GenBank/DDBJ databases">
        <title>A de novo genome assembly of Solanum verrucosum Schlechtendal, a Mexican diploid species geographically isolated from the other diploid A-genome species in potato relatives.</title>
        <authorList>
            <person name="Hosaka K."/>
        </authorList>
    </citation>
    <scope>NUCLEOTIDE SEQUENCE</scope>
    <source>
        <tissue evidence="2">Young leaves</tissue>
    </source>
</reference>
<keyword evidence="3" id="KW-1185">Reference proteome</keyword>
<dbReference type="PANTHER" id="PTHR46148">
    <property type="entry name" value="CHROMO DOMAIN-CONTAINING PROTEIN"/>
    <property type="match status" value="1"/>
</dbReference>
<feature type="domain" description="Tf2-1-like SH3-like" evidence="1">
    <location>
        <begin position="12"/>
        <end position="76"/>
    </location>
</feature>
<sequence length="125" mass="14883">MRRRDLEFDVHDWVYLKISTMKGVMRFCKKGKLSPCYVGPYLILRRIGKVSYELDLPYELVSVHPFFHLSMLKKCVGDPTSIVPLECLRVDENLSYEEVLVEILYRQVKRLRNNEVTFVKVLWKN</sequence>
<dbReference type="AlphaFoldDB" id="A0AAF0RCV1"/>
<proteinExistence type="predicted"/>
<dbReference type="PANTHER" id="PTHR46148:SF58">
    <property type="entry name" value="RETROTRANSPOSON PROTEIN"/>
    <property type="match status" value="1"/>
</dbReference>
<dbReference type="InterPro" id="IPR056924">
    <property type="entry name" value="SH3_Tf2-1"/>
</dbReference>
<evidence type="ECO:0000313" key="3">
    <source>
        <dbReference type="Proteomes" id="UP001234989"/>
    </source>
</evidence>
<dbReference type="Pfam" id="PF24626">
    <property type="entry name" value="SH3_Tf2-1"/>
    <property type="match status" value="1"/>
</dbReference>
<organism evidence="2 3">
    <name type="scientific">Solanum verrucosum</name>
    <dbReference type="NCBI Taxonomy" id="315347"/>
    <lineage>
        <taxon>Eukaryota</taxon>
        <taxon>Viridiplantae</taxon>
        <taxon>Streptophyta</taxon>
        <taxon>Embryophyta</taxon>
        <taxon>Tracheophyta</taxon>
        <taxon>Spermatophyta</taxon>
        <taxon>Magnoliopsida</taxon>
        <taxon>eudicotyledons</taxon>
        <taxon>Gunneridae</taxon>
        <taxon>Pentapetalae</taxon>
        <taxon>asterids</taxon>
        <taxon>lamiids</taxon>
        <taxon>Solanales</taxon>
        <taxon>Solanaceae</taxon>
        <taxon>Solanoideae</taxon>
        <taxon>Solaneae</taxon>
        <taxon>Solanum</taxon>
    </lineage>
</organism>
<protein>
    <recommendedName>
        <fullName evidence="1">Tf2-1-like SH3-like domain-containing protein</fullName>
    </recommendedName>
</protein>
<evidence type="ECO:0000259" key="1">
    <source>
        <dbReference type="Pfam" id="PF24626"/>
    </source>
</evidence>